<dbReference type="GO" id="GO:0004930">
    <property type="term" value="F:G protein-coupled receptor activity"/>
    <property type="evidence" value="ECO:0007669"/>
    <property type="project" value="UniProtKB-KW"/>
</dbReference>
<evidence type="ECO:0000256" key="8">
    <source>
        <dbReference type="ARBA" id="ARBA00023224"/>
    </source>
</evidence>
<dbReference type="PRINTS" id="PR02108">
    <property type="entry name" value="MRGPCRFAMILY"/>
</dbReference>
<dbReference type="InterPro" id="IPR000276">
    <property type="entry name" value="GPCR_Rhodpsn"/>
</dbReference>
<feature type="transmembrane region" description="Helical" evidence="10">
    <location>
        <begin position="240"/>
        <end position="264"/>
    </location>
</feature>
<keyword evidence="4 10" id="KW-1133">Transmembrane helix</keyword>
<feature type="transmembrane region" description="Helical" evidence="10">
    <location>
        <begin position="66"/>
        <end position="94"/>
    </location>
</feature>
<feature type="transmembrane region" description="Helical" evidence="10">
    <location>
        <begin position="206"/>
        <end position="228"/>
    </location>
</feature>
<evidence type="ECO:0000256" key="2">
    <source>
        <dbReference type="ARBA" id="ARBA00022475"/>
    </source>
</evidence>
<comment type="subcellular location">
    <subcellularLocation>
        <location evidence="1">Cell membrane</location>
        <topology evidence="1">Multi-pass membrane protein</topology>
    </subcellularLocation>
</comment>
<dbReference type="SUPFAM" id="SSF81321">
    <property type="entry name" value="Family A G protein-coupled receptor-like"/>
    <property type="match status" value="1"/>
</dbReference>
<evidence type="ECO:0000256" key="6">
    <source>
        <dbReference type="ARBA" id="ARBA00023136"/>
    </source>
</evidence>
<name>A0AAV7BUV4_ENGPU</name>
<feature type="transmembrane region" description="Helical" evidence="10">
    <location>
        <begin position="153"/>
        <end position="179"/>
    </location>
</feature>
<sequence>MESGNTSRSFLTETPYWNNDTILFKPVFNIIISPITIVMSLLGMVGNGLVVWYLSFKIKRTTSSIYVLNLAVADSAFMLFALVFHIFALIFALIPNLESQYEDGHVINLTGVLILACLFCYNTSLCLLTAISIERCLSVLFPIWYHCNRPRHTSSIVCTLIWIVSCILCALEFAFCYNINYNRKGILKESSRELWASSQHRQLKKLYVIIAVTVLFFLVFGMPMRVLLLVWYKHHAVPSFLMMDLFALFCTINSCINPFTYFLVGRHGQGGKITLLSIMQAVFRDDWNNSRRDLRKPTEETVT</sequence>
<keyword evidence="13" id="KW-1185">Reference proteome</keyword>
<keyword evidence="7 9" id="KW-0675">Receptor</keyword>
<evidence type="ECO:0000256" key="3">
    <source>
        <dbReference type="ARBA" id="ARBA00022692"/>
    </source>
</evidence>
<keyword evidence="6 10" id="KW-0472">Membrane</keyword>
<keyword evidence="3 9" id="KW-0812">Transmembrane</keyword>
<dbReference type="PANTHER" id="PTHR11334:SF29">
    <property type="entry name" value="MAS-RELATED G-PROTEIN COUPLED RECEPTOR MEMBER X2"/>
    <property type="match status" value="1"/>
</dbReference>
<keyword evidence="2" id="KW-1003">Cell membrane</keyword>
<evidence type="ECO:0000256" key="5">
    <source>
        <dbReference type="ARBA" id="ARBA00023040"/>
    </source>
</evidence>
<accession>A0AAV7BUV4</accession>
<dbReference type="AlphaFoldDB" id="A0AAV7BUV4"/>
<dbReference type="InterPro" id="IPR017452">
    <property type="entry name" value="GPCR_Rhodpsn_7TM"/>
</dbReference>
<dbReference type="PROSITE" id="PS00237">
    <property type="entry name" value="G_PROTEIN_RECEP_F1_1"/>
    <property type="match status" value="1"/>
</dbReference>
<evidence type="ECO:0000259" key="11">
    <source>
        <dbReference type="PROSITE" id="PS50262"/>
    </source>
</evidence>
<dbReference type="GO" id="GO:0005886">
    <property type="term" value="C:plasma membrane"/>
    <property type="evidence" value="ECO:0007669"/>
    <property type="project" value="UniProtKB-SubCell"/>
</dbReference>
<dbReference type="Gene3D" id="1.20.1070.10">
    <property type="entry name" value="Rhodopsin 7-helix transmembrane proteins"/>
    <property type="match status" value="2"/>
</dbReference>
<dbReference type="Pfam" id="PF00001">
    <property type="entry name" value="7tm_1"/>
    <property type="match status" value="1"/>
</dbReference>
<feature type="transmembrane region" description="Helical" evidence="10">
    <location>
        <begin position="106"/>
        <end position="133"/>
    </location>
</feature>
<feature type="transmembrane region" description="Helical" evidence="10">
    <location>
        <begin position="27"/>
        <end position="54"/>
    </location>
</feature>
<comment type="similarity">
    <text evidence="9">Belongs to the G-protein coupled receptor 1 family.</text>
</comment>
<dbReference type="Proteomes" id="UP000824782">
    <property type="component" value="Unassembled WGS sequence"/>
</dbReference>
<feature type="domain" description="G-protein coupled receptors family 1 profile" evidence="11">
    <location>
        <begin position="46"/>
        <end position="232"/>
    </location>
</feature>
<gene>
    <name evidence="12" type="ORF">GDO81_009742</name>
</gene>
<dbReference type="PROSITE" id="PS50262">
    <property type="entry name" value="G_PROTEIN_RECEP_F1_2"/>
    <property type="match status" value="1"/>
</dbReference>
<comment type="caution">
    <text evidence="12">The sequence shown here is derived from an EMBL/GenBank/DDBJ whole genome shotgun (WGS) entry which is preliminary data.</text>
</comment>
<evidence type="ECO:0000256" key="10">
    <source>
        <dbReference type="SAM" id="Phobius"/>
    </source>
</evidence>
<evidence type="ECO:0000256" key="7">
    <source>
        <dbReference type="ARBA" id="ARBA00023170"/>
    </source>
</evidence>
<protein>
    <recommendedName>
        <fullName evidence="11">G-protein coupled receptors family 1 profile domain-containing protein</fullName>
    </recommendedName>
</protein>
<proteinExistence type="inferred from homology"/>
<evidence type="ECO:0000256" key="4">
    <source>
        <dbReference type="ARBA" id="ARBA00022989"/>
    </source>
</evidence>
<evidence type="ECO:0000313" key="13">
    <source>
        <dbReference type="Proteomes" id="UP000824782"/>
    </source>
</evidence>
<dbReference type="EMBL" id="WNYA01000004">
    <property type="protein sequence ID" value="KAG8576008.1"/>
    <property type="molecule type" value="Genomic_DNA"/>
</dbReference>
<reference evidence="12" key="1">
    <citation type="thesis" date="2020" institute="ProQuest LLC" country="789 East Eisenhower Parkway, Ann Arbor, MI, USA">
        <title>Comparative Genomics and Chromosome Evolution.</title>
        <authorList>
            <person name="Mudd A.B."/>
        </authorList>
    </citation>
    <scope>NUCLEOTIDE SEQUENCE</scope>
    <source>
        <strain evidence="12">237g6f4</strain>
        <tissue evidence="12">Blood</tissue>
    </source>
</reference>
<evidence type="ECO:0000313" key="12">
    <source>
        <dbReference type="EMBL" id="KAG8576008.1"/>
    </source>
</evidence>
<dbReference type="PANTHER" id="PTHR11334">
    <property type="entry name" value="MAS-RELATED G-PROTEIN COUPLED RECEPTOR"/>
    <property type="match status" value="1"/>
</dbReference>
<dbReference type="PRINTS" id="PR00237">
    <property type="entry name" value="GPCRRHODOPSN"/>
</dbReference>
<keyword evidence="8 9" id="KW-0807">Transducer</keyword>
<keyword evidence="5 9" id="KW-0297">G-protein coupled receptor</keyword>
<evidence type="ECO:0000256" key="1">
    <source>
        <dbReference type="ARBA" id="ARBA00004651"/>
    </source>
</evidence>
<organism evidence="12 13">
    <name type="scientific">Engystomops pustulosus</name>
    <name type="common">Tungara frog</name>
    <name type="synonym">Physalaemus pustulosus</name>
    <dbReference type="NCBI Taxonomy" id="76066"/>
    <lineage>
        <taxon>Eukaryota</taxon>
        <taxon>Metazoa</taxon>
        <taxon>Chordata</taxon>
        <taxon>Craniata</taxon>
        <taxon>Vertebrata</taxon>
        <taxon>Euteleostomi</taxon>
        <taxon>Amphibia</taxon>
        <taxon>Batrachia</taxon>
        <taxon>Anura</taxon>
        <taxon>Neobatrachia</taxon>
        <taxon>Hyloidea</taxon>
        <taxon>Leptodactylidae</taxon>
        <taxon>Leiuperinae</taxon>
        <taxon>Engystomops</taxon>
    </lineage>
</organism>
<evidence type="ECO:0000256" key="9">
    <source>
        <dbReference type="RuleBase" id="RU000688"/>
    </source>
</evidence>
<dbReference type="InterPro" id="IPR026234">
    <property type="entry name" value="MRGPCRFAMILY"/>
</dbReference>